<dbReference type="Proteomes" id="UP001152795">
    <property type="component" value="Unassembled WGS sequence"/>
</dbReference>
<sequence>DLYKYHQIVLKISSGKSTASKFAYFRSLRERILVLQMFGRMSSNMLVSLILIAMLREAISCQQGQYNCEHGNACHPHPRHERRCTTESFLQGYRDCIKSCSKEIETFYYTTTCESAQEAFTELISYWYSLLTKVCDFALVFGIIMIAWYFKPEGNQPVQSDDKNLVEIRKPIQEEFQDRSRDRYQSKR</sequence>
<keyword evidence="2" id="KW-1185">Reference proteome</keyword>
<gene>
    <name evidence="1" type="ORF">PACLA_8A023683</name>
</gene>
<proteinExistence type="predicted"/>
<feature type="non-terminal residue" evidence="1">
    <location>
        <position position="188"/>
    </location>
</feature>
<comment type="caution">
    <text evidence="1">The sequence shown here is derived from an EMBL/GenBank/DDBJ whole genome shotgun (WGS) entry which is preliminary data.</text>
</comment>
<dbReference type="AlphaFoldDB" id="A0A6S7JAW8"/>
<accession>A0A6S7JAW8</accession>
<dbReference type="EMBL" id="CACRXK020006485">
    <property type="protein sequence ID" value="CAB4009538.1"/>
    <property type="molecule type" value="Genomic_DNA"/>
</dbReference>
<evidence type="ECO:0000313" key="1">
    <source>
        <dbReference type="EMBL" id="CAB4009538.1"/>
    </source>
</evidence>
<organism evidence="1 2">
    <name type="scientific">Paramuricea clavata</name>
    <name type="common">Red gorgonian</name>
    <name type="synonym">Violescent sea-whip</name>
    <dbReference type="NCBI Taxonomy" id="317549"/>
    <lineage>
        <taxon>Eukaryota</taxon>
        <taxon>Metazoa</taxon>
        <taxon>Cnidaria</taxon>
        <taxon>Anthozoa</taxon>
        <taxon>Octocorallia</taxon>
        <taxon>Malacalcyonacea</taxon>
        <taxon>Plexauridae</taxon>
        <taxon>Paramuricea</taxon>
    </lineage>
</organism>
<reference evidence="1" key="1">
    <citation type="submission" date="2020-04" db="EMBL/GenBank/DDBJ databases">
        <authorList>
            <person name="Alioto T."/>
            <person name="Alioto T."/>
            <person name="Gomez Garrido J."/>
        </authorList>
    </citation>
    <scope>NUCLEOTIDE SEQUENCE</scope>
    <source>
        <strain evidence="1">A484AB</strain>
    </source>
</reference>
<evidence type="ECO:0000313" key="2">
    <source>
        <dbReference type="Proteomes" id="UP001152795"/>
    </source>
</evidence>
<protein>
    <submittedName>
        <fullName evidence="1">Uncharacterized protein</fullName>
    </submittedName>
</protein>
<name>A0A6S7JAW8_PARCT</name>